<gene>
    <name evidence="2" type="ORF">C8N47_10111</name>
</gene>
<evidence type="ECO:0008006" key="4">
    <source>
        <dbReference type="Google" id="ProtNLM"/>
    </source>
</evidence>
<organism evidence="2 3">
    <name type="scientific">Mangrovibacterium marinum</name>
    <dbReference type="NCBI Taxonomy" id="1639118"/>
    <lineage>
        <taxon>Bacteria</taxon>
        <taxon>Pseudomonadati</taxon>
        <taxon>Bacteroidota</taxon>
        <taxon>Bacteroidia</taxon>
        <taxon>Marinilabiliales</taxon>
        <taxon>Prolixibacteraceae</taxon>
        <taxon>Mangrovibacterium</taxon>
    </lineage>
</organism>
<feature type="chain" id="PRO_5015500994" description="Secreted protein (Por secretion system target)" evidence="1">
    <location>
        <begin position="20"/>
        <end position="195"/>
    </location>
</feature>
<protein>
    <recommendedName>
        <fullName evidence="4">Secreted protein (Por secretion system target)</fullName>
    </recommendedName>
</protein>
<dbReference type="Proteomes" id="UP000243525">
    <property type="component" value="Unassembled WGS sequence"/>
</dbReference>
<keyword evidence="3" id="KW-1185">Reference proteome</keyword>
<comment type="caution">
    <text evidence="2">The sequence shown here is derived from an EMBL/GenBank/DDBJ whole genome shotgun (WGS) entry which is preliminary data.</text>
</comment>
<evidence type="ECO:0000313" key="2">
    <source>
        <dbReference type="EMBL" id="PTN10363.1"/>
    </source>
</evidence>
<proteinExistence type="predicted"/>
<dbReference type="EMBL" id="QAAD01000001">
    <property type="protein sequence ID" value="PTN10363.1"/>
    <property type="molecule type" value="Genomic_DNA"/>
</dbReference>
<accession>A0A2T5C5Y4</accession>
<name>A0A2T5C5Y4_9BACT</name>
<dbReference type="AlphaFoldDB" id="A0A2T5C5Y4"/>
<evidence type="ECO:0000313" key="3">
    <source>
        <dbReference type="Proteomes" id="UP000243525"/>
    </source>
</evidence>
<reference evidence="2 3" key="1">
    <citation type="submission" date="2018-04" db="EMBL/GenBank/DDBJ databases">
        <title>Genomic Encyclopedia of Archaeal and Bacterial Type Strains, Phase II (KMG-II): from individual species to whole genera.</title>
        <authorList>
            <person name="Goeker M."/>
        </authorList>
    </citation>
    <scope>NUCLEOTIDE SEQUENCE [LARGE SCALE GENOMIC DNA]</scope>
    <source>
        <strain evidence="2 3">DSM 28823</strain>
    </source>
</reference>
<sequence length="195" mass="21736">MKLFSIVVLLIASGKLSLALDTPKVEIKPLAGSNALLEVNDATSATLEIILQNKSGEIVYYSLTEPETESYQKVYDLSEYKPGVYDLIVTSNNVVTEHQLTIADKKVSLGEKQMTMEPFFCYSDKDDILRIAYLNYPGEKMKLKVYDGNELIYNKALDNSFSVNEGLNLSKLQAGQYQIVLAAGSKKFAYPVTIR</sequence>
<evidence type="ECO:0000256" key="1">
    <source>
        <dbReference type="SAM" id="SignalP"/>
    </source>
</evidence>
<keyword evidence="1" id="KW-0732">Signal</keyword>
<feature type="signal peptide" evidence="1">
    <location>
        <begin position="1"/>
        <end position="19"/>
    </location>
</feature>